<evidence type="ECO:0000256" key="1">
    <source>
        <dbReference type="SAM" id="MobiDB-lite"/>
    </source>
</evidence>
<dbReference type="SMART" id="SM00530">
    <property type="entry name" value="HTH_XRE"/>
    <property type="match status" value="1"/>
</dbReference>
<dbReference type="PROSITE" id="PS50943">
    <property type="entry name" value="HTH_CROC1"/>
    <property type="match status" value="1"/>
</dbReference>
<dbReference type="GO" id="GO:0003677">
    <property type="term" value="F:DNA binding"/>
    <property type="evidence" value="ECO:0007669"/>
    <property type="project" value="InterPro"/>
</dbReference>
<dbReference type="CDD" id="cd00093">
    <property type="entry name" value="HTH_XRE"/>
    <property type="match status" value="1"/>
</dbReference>
<protein>
    <submittedName>
        <fullName evidence="3">Helix-turn-helix protein</fullName>
    </submittedName>
</protein>
<proteinExistence type="predicted"/>
<dbReference type="SUPFAM" id="SSF47413">
    <property type="entry name" value="lambda repressor-like DNA-binding domains"/>
    <property type="match status" value="1"/>
</dbReference>
<feature type="region of interest" description="Disordered" evidence="1">
    <location>
        <begin position="20"/>
        <end position="40"/>
    </location>
</feature>
<organism evidence="3 4">
    <name type="scientific">Amycolatopsis sulphurea</name>
    <dbReference type="NCBI Taxonomy" id="76022"/>
    <lineage>
        <taxon>Bacteria</taxon>
        <taxon>Bacillati</taxon>
        <taxon>Actinomycetota</taxon>
        <taxon>Actinomycetes</taxon>
        <taxon>Pseudonocardiales</taxon>
        <taxon>Pseudonocardiaceae</taxon>
        <taxon>Amycolatopsis</taxon>
    </lineage>
</organism>
<keyword evidence="4" id="KW-1185">Reference proteome</keyword>
<name>A0A2A9FG70_9PSEU</name>
<sequence length="173" mass="19279">MRTGELLAEARRAAELSQHELAQRAGTSRPTLSAYERGRKSPTLDTVTRLLAGAGFELALESRIVFHEQSAPGGRSISLPSALPRLPLAKAFASVVLPVELNWSEPDRRFDLAARADRARLYEIVLREGTGDHIIEYIDGALLIDLWDELVLPRDVRSGWETLVHNARHEHLT</sequence>
<gene>
    <name evidence="3" type="ORF">ATK36_4658</name>
</gene>
<dbReference type="EMBL" id="PDJK01000002">
    <property type="protein sequence ID" value="PFG49500.1"/>
    <property type="molecule type" value="Genomic_DNA"/>
</dbReference>
<dbReference type="Gene3D" id="1.10.260.40">
    <property type="entry name" value="lambda repressor-like DNA-binding domains"/>
    <property type="match status" value="1"/>
</dbReference>
<dbReference type="RefSeq" id="WP_098513389.1">
    <property type="nucleotide sequence ID" value="NZ_JBIAKZ010000004.1"/>
</dbReference>
<reference evidence="3 4" key="1">
    <citation type="submission" date="2017-10" db="EMBL/GenBank/DDBJ databases">
        <title>Sequencing the genomes of 1000 actinobacteria strains.</title>
        <authorList>
            <person name="Klenk H.-P."/>
        </authorList>
    </citation>
    <scope>NUCLEOTIDE SEQUENCE [LARGE SCALE GENOMIC DNA]</scope>
    <source>
        <strain evidence="3 4">DSM 46092</strain>
    </source>
</reference>
<evidence type="ECO:0000313" key="4">
    <source>
        <dbReference type="Proteomes" id="UP000243542"/>
    </source>
</evidence>
<comment type="caution">
    <text evidence="3">The sequence shown here is derived from an EMBL/GenBank/DDBJ whole genome shotgun (WGS) entry which is preliminary data.</text>
</comment>
<evidence type="ECO:0000259" key="2">
    <source>
        <dbReference type="PROSITE" id="PS50943"/>
    </source>
</evidence>
<dbReference type="Pfam" id="PF01381">
    <property type="entry name" value="HTH_3"/>
    <property type="match status" value="1"/>
</dbReference>
<dbReference type="InterPro" id="IPR001387">
    <property type="entry name" value="Cro/C1-type_HTH"/>
</dbReference>
<accession>A0A2A9FG70</accession>
<evidence type="ECO:0000313" key="3">
    <source>
        <dbReference type="EMBL" id="PFG49500.1"/>
    </source>
</evidence>
<feature type="domain" description="HTH cro/C1-type" evidence="2">
    <location>
        <begin position="7"/>
        <end position="50"/>
    </location>
</feature>
<dbReference type="Proteomes" id="UP000243542">
    <property type="component" value="Unassembled WGS sequence"/>
</dbReference>
<dbReference type="InterPro" id="IPR010982">
    <property type="entry name" value="Lambda_DNA-bd_dom_sf"/>
</dbReference>
<dbReference type="AlphaFoldDB" id="A0A2A9FG70"/>